<gene>
    <name evidence="12" type="primary">pdh3_15</name>
    <name evidence="12" type="ORF">Hypma_003301</name>
</gene>
<comment type="caution">
    <text evidence="12">The sequence shown here is derived from an EMBL/GenBank/DDBJ whole genome shotgun (WGS) entry which is preliminary data.</text>
</comment>
<feature type="active site" description="Proton donor" evidence="8">
    <location>
        <position position="578"/>
    </location>
</feature>
<dbReference type="PIRSF" id="PIRSF000137">
    <property type="entry name" value="Alcohol_oxidase"/>
    <property type="match status" value="1"/>
</dbReference>
<dbReference type="PANTHER" id="PTHR11552:SF201">
    <property type="entry name" value="GLUCOSE-METHANOL-CHOLINE OXIDOREDUCTASE N-TERMINAL DOMAIN-CONTAINING PROTEIN"/>
    <property type="match status" value="1"/>
</dbReference>
<dbReference type="InParanoid" id="A0A369K4W6"/>
<evidence type="ECO:0000313" key="12">
    <source>
        <dbReference type="EMBL" id="RDB27705.1"/>
    </source>
</evidence>
<evidence type="ECO:0000256" key="10">
    <source>
        <dbReference type="SAM" id="SignalP"/>
    </source>
</evidence>
<dbReference type="Proteomes" id="UP000076154">
    <property type="component" value="Unassembled WGS sequence"/>
</dbReference>
<dbReference type="InterPro" id="IPR007867">
    <property type="entry name" value="GMC_OxRtase_C"/>
</dbReference>
<proteinExistence type="inferred from homology"/>
<evidence type="ECO:0000256" key="6">
    <source>
        <dbReference type="ARBA" id="ARBA00023002"/>
    </source>
</evidence>
<evidence type="ECO:0000256" key="4">
    <source>
        <dbReference type="ARBA" id="ARBA00022729"/>
    </source>
</evidence>
<feature type="chain" id="PRO_5016612126" evidence="10">
    <location>
        <begin position="16"/>
        <end position="659"/>
    </location>
</feature>
<comment type="similarity">
    <text evidence="2">Belongs to the GMC oxidoreductase family.</text>
</comment>
<dbReference type="InterPro" id="IPR036188">
    <property type="entry name" value="FAD/NAD-bd_sf"/>
</dbReference>
<evidence type="ECO:0000256" key="3">
    <source>
        <dbReference type="ARBA" id="ARBA00022630"/>
    </source>
</evidence>
<comment type="cofactor">
    <cofactor evidence="1 9">
        <name>FAD</name>
        <dbReference type="ChEBI" id="CHEBI:57692"/>
    </cofactor>
</comment>
<evidence type="ECO:0000256" key="9">
    <source>
        <dbReference type="PIRSR" id="PIRSR000137-2"/>
    </source>
</evidence>
<name>A0A369K4W6_HYPMA</name>
<protein>
    <submittedName>
        <fullName evidence="12">Pyranose dehydrogenase 3</fullName>
    </submittedName>
</protein>
<keyword evidence="3" id="KW-0285">Flavoprotein</keyword>
<dbReference type="EMBL" id="LUEZ02000014">
    <property type="protein sequence ID" value="RDB27705.1"/>
    <property type="molecule type" value="Genomic_DNA"/>
</dbReference>
<sequence>MRTAALLALLPYVLALENRQTAQPTERPFGITTDLAKFAEQGYDYIIVGGGSAGLVLANRLSANPAFTVGVIEAGLYWPDEPGINVPGMFGSLNGNATFDWNIATTLQPGIHNRSLPHPRGKVLGGSSAIQFHNYNRGSKQEYDAWAEMGNEGWDWDGIFPYFVKMDNVTPGDNGFLPGLTERPGTASVQDGATQGPITVTHNSNASAITPWVAEWHKSWQNNGAFMNADPEGGNNTGMTLTARPVDPVKGRVYSTNAFLEPVLDRKNLYVLTGAEATKILFANATGVNASLIATGVEYGTPVNTMLYTASATREVILSAGSLKSPQVLELSGVGNRTILERLGITTLLDLPQVGENLQDHLEWNQDFLLKEDIPYETWDVYRNETRDAEAWQEYLANRTGIYNASPASLGFFPLQTFPDAFNVTDLVAELDQELAAADLTPIRKKQFEIQRRQLIEGKVSQVEIVMLPKGGLIKSNYPVIPGRSYLTAITLLLRPYSTGNVHINSTDPFAVPLVDPKYNQFSFDSKVAVQWTEFARKVMLSDPIGQYVERPVQPPASVETPEQWDDYCREWTISVWHPVGSTSMAPREIGGVVDNKMVVYGTQNVRVVDAGSMPINIAAHTVATVYAIAEKTSDIIINDRRLQKLNNDIRKQYSTPSN</sequence>
<evidence type="ECO:0000259" key="11">
    <source>
        <dbReference type="PROSITE" id="PS00624"/>
    </source>
</evidence>
<keyword evidence="4 10" id="KW-0732">Signal</keyword>
<reference evidence="12" key="1">
    <citation type="submission" date="2018-04" db="EMBL/GenBank/DDBJ databases">
        <title>Whole genome sequencing of Hypsizygus marmoreus.</title>
        <authorList>
            <person name="Choi I.-G."/>
            <person name="Min B."/>
            <person name="Kim J.-G."/>
            <person name="Kim S."/>
            <person name="Oh Y.-L."/>
            <person name="Kong W.-S."/>
            <person name="Park H."/>
            <person name="Jeong J."/>
            <person name="Song E.-S."/>
        </authorList>
    </citation>
    <scope>NUCLEOTIDE SEQUENCE [LARGE SCALE GENOMIC DNA]</scope>
    <source>
        <strain evidence="12">51987-8</strain>
    </source>
</reference>
<evidence type="ECO:0000256" key="5">
    <source>
        <dbReference type="ARBA" id="ARBA00022827"/>
    </source>
</evidence>
<keyword evidence="7" id="KW-0325">Glycoprotein</keyword>
<dbReference type="GO" id="GO:0050660">
    <property type="term" value="F:flavin adenine dinucleotide binding"/>
    <property type="evidence" value="ECO:0007669"/>
    <property type="project" value="InterPro"/>
</dbReference>
<dbReference type="SUPFAM" id="SSF54373">
    <property type="entry name" value="FAD-linked reductases, C-terminal domain"/>
    <property type="match status" value="1"/>
</dbReference>
<feature type="active site" description="Proton acceptor" evidence="8">
    <location>
        <position position="621"/>
    </location>
</feature>
<dbReference type="AlphaFoldDB" id="A0A369K4W6"/>
<evidence type="ECO:0000313" key="13">
    <source>
        <dbReference type="Proteomes" id="UP000076154"/>
    </source>
</evidence>
<dbReference type="Gene3D" id="3.30.560.10">
    <property type="entry name" value="Glucose Oxidase, domain 3"/>
    <property type="match status" value="1"/>
</dbReference>
<accession>A0A369K4W6</accession>
<organism evidence="12 13">
    <name type="scientific">Hypsizygus marmoreus</name>
    <name type="common">White beech mushroom</name>
    <name type="synonym">Agaricus marmoreus</name>
    <dbReference type="NCBI Taxonomy" id="39966"/>
    <lineage>
        <taxon>Eukaryota</taxon>
        <taxon>Fungi</taxon>
        <taxon>Dikarya</taxon>
        <taxon>Basidiomycota</taxon>
        <taxon>Agaricomycotina</taxon>
        <taxon>Agaricomycetes</taxon>
        <taxon>Agaricomycetidae</taxon>
        <taxon>Agaricales</taxon>
        <taxon>Tricholomatineae</taxon>
        <taxon>Lyophyllaceae</taxon>
        <taxon>Hypsizygus</taxon>
    </lineage>
</organism>
<dbReference type="InterPro" id="IPR012132">
    <property type="entry name" value="GMC_OxRdtase"/>
</dbReference>
<dbReference type="SUPFAM" id="SSF51905">
    <property type="entry name" value="FAD/NAD(P)-binding domain"/>
    <property type="match status" value="1"/>
</dbReference>
<evidence type="ECO:0000256" key="7">
    <source>
        <dbReference type="ARBA" id="ARBA00023180"/>
    </source>
</evidence>
<evidence type="ECO:0000256" key="8">
    <source>
        <dbReference type="PIRSR" id="PIRSR000137-1"/>
    </source>
</evidence>
<evidence type="ECO:0000256" key="1">
    <source>
        <dbReference type="ARBA" id="ARBA00001974"/>
    </source>
</evidence>
<keyword evidence="6" id="KW-0560">Oxidoreductase</keyword>
<feature type="binding site" evidence="9">
    <location>
        <position position="123"/>
    </location>
    <ligand>
        <name>FAD</name>
        <dbReference type="ChEBI" id="CHEBI:57692"/>
    </ligand>
</feature>
<keyword evidence="5 9" id="KW-0274">FAD</keyword>
<dbReference type="OrthoDB" id="269227at2759"/>
<dbReference type="Pfam" id="PF05199">
    <property type="entry name" value="GMC_oxred_C"/>
    <property type="match status" value="1"/>
</dbReference>
<feature type="domain" description="Glucose-methanol-choline oxidoreductase N-terminal" evidence="11">
    <location>
        <begin position="321"/>
        <end position="335"/>
    </location>
</feature>
<feature type="binding site" evidence="9">
    <location>
        <begin position="577"/>
        <end position="578"/>
    </location>
    <ligand>
        <name>FAD</name>
        <dbReference type="ChEBI" id="CHEBI:57692"/>
    </ligand>
</feature>
<dbReference type="GO" id="GO:0016614">
    <property type="term" value="F:oxidoreductase activity, acting on CH-OH group of donors"/>
    <property type="evidence" value="ECO:0007669"/>
    <property type="project" value="InterPro"/>
</dbReference>
<dbReference type="Gene3D" id="3.50.50.60">
    <property type="entry name" value="FAD/NAD(P)-binding domain"/>
    <property type="match status" value="1"/>
</dbReference>
<keyword evidence="13" id="KW-1185">Reference proteome</keyword>
<evidence type="ECO:0000256" key="2">
    <source>
        <dbReference type="ARBA" id="ARBA00010790"/>
    </source>
</evidence>
<dbReference type="STRING" id="39966.A0A369K4W6"/>
<dbReference type="PANTHER" id="PTHR11552">
    <property type="entry name" value="GLUCOSE-METHANOL-CHOLINE GMC OXIDOREDUCTASE"/>
    <property type="match status" value="1"/>
</dbReference>
<feature type="signal peptide" evidence="10">
    <location>
        <begin position="1"/>
        <end position="15"/>
    </location>
</feature>
<dbReference type="Pfam" id="PF00732">
    <property type="entry name" value="GMC_oxred_N"/>
    <property type="match status" value="1"/>
</dbReference>
<dbReference type="InterPro" id="IPR000172">
    <property type="entry name" value="GMC_OxRdtase_N"/>
</dbReference>
<dbReference type="PROSITE" id="PS00624">
    <property type="entry name" value="GMC_OXRED_2"/>
    <property type="match status" value="1"/>
</dbReference>